<dbReference type="STRING" id="6573.A0A210PRT0"/>
<organism evidence="11 12">
    <name type="scientific">Mizuhopecten yessoensis</name>
    <name type="common">Japanese scallop</name>
    <name type="synonym">Patinopecten yessoensis</name>
    <dbReference type="NCBI Taxonomy" id="6573"/>
    <lineage>
        <taxon>Eukaryota</taxon>
        <taxon>Metazoa</taxon>
        <taxon>Spiralia</taxon>
        <taxon>Lophotrochozoa</taxon>
        <taxon>Mollusca</taxon>
        <taxon>Bivalvia</taxon>
        <taxon>Autobranchia</taxon>
        <taxon>Pteriomorphia</taxon>
        <taxon>Pectinida</taxon>
        <taxon>Pectinoidea</taxon>
        <taxon>Pectinidae</taxon>
        <taxon>Mizuhopecten</taxon>
    </lineage>
</organism>
<feature type="compositionally biased region" description="Polar residues" evidence="10">
    <location>
        <begin position="351"/>
        <end position="360"/>
    </location>
</feature>
<feature type="region of interest" description="Disordered" evidence="10">
    <location>
        <begin position="621"/>
        <end position="646"/>
    </location>
</feature>
<evidence type="ECO:0000313" key="12">
    <source>
        <dbReference type="Proteomes" id="UP000242188"/>
    </source>
</evidence>
<dbReference type="PANTHER" id="PTHR23311:SF5">
    <property type="entry name" value="CENTROSOMAL PROTEIN OF 72 KDA"/>
    <property type="match status" value="1"/>
</dbReference>
<dbReference type="PANTHER" id="PTHR23311">
    <property type="entry name" value="HEAT SHOCK REGULATED 2"/>
    <property type="match status" value="1"/>
</dbReference>
<evidence type="ECO:0000256" key="4">
    <source>
        <dbReference type="ARBA" id="ARBA00022737"/>
    </source>
</evidence>
<evidence type="ECO:0000256" key="1">
    <source>
        <dbReference type="ARBA" id="ARBA00004300"/>
    </source>
</evidence>
<evidence type="ECO:0000256" key="5">
    <source>
        <dbReference type="ARBA" id="ARBA00023054"/>
    </source>
</evidence>
<evidence type="ECO:0000256" key="8">
    <source>
        <dbReference type="ARBA" id="ARBA00070210"/>
    </source>
</evidence>
<feature type="coiled-coil region" evidence="9">
    <location>
        <begin position="446"/>
        <end position="573"/>
    </location>
</feature>
<evidence type="ECO:0000256" key="3">
    <source>
        <dbReference type="ARBA" id="ARBA00022614"/>
    </source>
</evidence>
<evidence type="ECO:0000256" key="7">
    <source>
        <dbReference type="ARBA" id="ARBA00061023"/>
    </source>
</evidence>
<feature type="compositionally biased region" description="Basic and acidic residues" evidence="10">
    <location>
        <begin position="273"/>
        <end position="283"/>
    </location>
</feature>
<dbReference type="InterPro" id="IPR001611">
    <property type="entry name" value="Leu-rich_rpt"/>
</dbReference>
<evidence type="ECO:0000256" key="9">
    <source>
        <dbReference type="SAM" id="Coils"/>
    </source>
</evidence>
<comment type="similarity">
    <text evidence="7">Belongs to the CEP72 family.</text>
</comment>
<keyword evidence="2" id="KW-0963">Cytoplasm</keyword>
<name>A0A210PRT0_MIZYE</name>
<accession>A0A210PRT0</accession>
<dbReference type="InterPro" id="IPR055320">
    <property type="entry name" value="CEP72-like"/>
</dbReference>
<feature type="compositionally biased region" description="Basic and acidic residues" evidence="10">
    <location>
        <begin position="379"/>
        <end position="392"/>
    </location>
</feature>
<feature type="region of interest" description="Disordered" evidence="10">
    <location>
        <begin position="379"/>
        <end position="401"/>
    </location>
</feature>
<protein>
    <recommendedName>
        <fullName evidence="8">Centrosomal protein of 72 kDa</fullName>
    </recommendedName>
</protein>
<feature type="region of interest" description="Disordered" evidence="10">
    <location>
        <begin position="203"/>
        <end position="287"/>
    </location>
</feature>
<comment type="caution">
    <text evidence="11">The sequence shown here is derived from an EMBL/GenBank/DDBJ whole genome shotgun (WGS) entry which is preliminary data.</text>
</comment>
<feature type="region of interest" description="Disordered" evidence="10">
    <location>
        <begin position="150"/>
        <end position="175"/>
    </location>
</feature>
<dbReference type="OrthoDB" id="676979at2759"/>
<evidence type="ECO:0000256" key="10">
    <source>
        <dbReference type="SAM" id="MobiDB-lite"/>
    </source>
</evidence>
<keyword evidence="12" id="KW-1185">Reference proteome</keyword>
<dbReference type="GO" id="GO:0034451">
    <property type="term" value="C:centriolar satellite"/>
    <property type="evidence" value="ECO:0007669"/>
    <property type="project" value="UniProtKB-ARBA"/>
</dbReference>
<dbReference type="Pfam" id="PF14580">
    <property type="entry name" value="LRR_9"/>
    <property type="match status" value="1"/>
</dbReference>
<feature type="compositionally biased region" description="Polar residues" evidence="10">
    <location>
        <begin position="150"/>
        <end position="162"/>
    </location>
</feature>
<dbReference type="Proteomes" id="UP000242188">
    <property type="component" value="Unassembled WGS sequence"/>
</dbReference>
<dbReference type="SUPFAM" id="SSF52058">
    <property type="entry name" value="L domain-like"/>
    <property type="match status" value="1"/>
</dbReference>
<keyword evidence="6" id="KW-0206">Cytoskeleton</keyword>
<keyword evidence="3" id="KW-0433">Leucine-rich repeat</keyword>
<evidence type="ECO:0000256" key="2">
    <source>
        <dbReference type="ARBA" id="ARBA00022490"/>
    </source>
</evidence>
<dbReference type="AlphaFoldDB" id="A0A210PRT0"/>
<feature type="region of interest" description="Disordered" evidence="10">
    <location>
        <begin position="300"/>
        <end position="365"/>
    </location>
</feature>
<keyword evidence="5 9" id="KW-0175">Coiled coil</keyword>
<evidence type="ECO:0000313" key="11">
    <source>
        <dbReference type="EMBL" id="OWF39191.1"/>
    </source>
</evidence>
<dbReference type="Gene3D" id="3.80.10.10">
    <property type="entry name" value="Ribonuclease Inhibitor"/>
    <property type="match status" value="1"/>
</dbReference>
<dbReference type="PROSITE" id="PS51450">
    <property type="entry name" value="LRR"/>
    <property type="match status" value="2"/>
</dbReference>
<evidence type="ECO:0000256" key="6">
    <source>
        <dbReference type="ARBA" id="ARBA00023212"/>
    </source>
</evidence>
<reference evidence="11 12" key="1">
    <citation type="journal article" date="2017" name="Nat. Ecol. Evol.">
        <title>Scallop genome provides insights into evolution of bilaterian karyotype and development.</title>
        <authorList>
            <person name="Wang S."/>
            <person name="Zhang J."/>
            <person name="Jiao W."/>
            <person name="Li J."/>
            <person name="Xun X."/>
            <person name="Sun Y."/>
            <person name="Guo X."/>
            <person name="Huan P."/>
            <person name="Dong B."/>
            <person name="Zhang L."/>
            <person name="Hu X."/>
            <person name="Sun X."/>
            <person name="Wang J."/>
            <person name="Zhao C."/>
            <person name="Wang Y."/>
            <person name="Wang D."/>
            <person name="Huang X."/>
            <person name="Wang R."/>
            <person name="Lv J."/>
            <person name="Li Y."/>
            <person name="Zhang Z."/>
            <person name="Liu B."/>
            <person name="Lu W."/>
            <person name="Hui Y."/>
            <person name="Liang J."/>
            <person name="Zhou Z."/>
            <person name="Hou R."/>
            <person name="Li X."/>
            <person name="Liu Y."/>
            <person name="Li H."/>
            <person name="Ning X."/>
            <person name="Lin Y."/>
            <person name="Zhao L."/>
            <person name="Xing Q."/>
            <person name="Dou J."/>
            <person name="Li Y."/>
            <person name="Mao J."/>
            <person name="Guo H."/>
            <person name="Dou H."/>
            <person name="Li T."/>
            <person name="Mu C."/>
            <person name="Jiang W."/>
            <person name="Fu Q."/>
            <person name="Fu X."/>
            <person name="Miao Y."/>
            <person name="Liu J."/>
            <person name="Yu Q."/>
            <person name="Li R."/>
            <person name="Liao H."/>
            <person name="Li X."/>
            <person name="Kong Y."/>
            <person name="Jiang Z."/>
            <person name="Chourrout D."/>
            <person name="Li R."/>
            <person name="Bao Z."/>
        </authorList>
    </citation>
    <scope>NUCLEOTIDE SEQUENCE [LARGE SCALE GENOMIC DNA]</scope>
    <source>
        <strain evidence="11 12">PY_sf001</strain>
    </source>
</reference>
<keyword evidence="4" id="KW-0677">Repeat</keyword>
<dbReference type="FunFam" id="3.80.10.10:FF:000489">
    <property type="entry name" value="Centrosomal protein of 72 kDa"/>
    <property type="match status" value="1"/>
</dbReference>
<proteinExistence type="inferred from homology"/>
<dbReference type="InterPro" id="IPR032675">
    <property type="entry name" value="LRR_dom_sf"/>
</dbReference>
<feature type="compositionally biased region" description="Polar residues" evidence="10">
    <location>
        <begin position="304"/>
        <end position="324"/>
    </location>
</feature>
<gene>
    <name evidence="11" type="ORF">KP79_PYT02310</name>
</gene>
<dbReference type="EMBL" id="NEDP02005538">
    <property type="protein sequence ID" value="OWF39191.1"/>
    <property type="molecule type" value="Genomic_DNA"/>
</dbReference>
<sequence>MANEALTLSEEIIRNRVNLQHDNLEDVKALSLPGTYHEKVVSLGGSLRKFSRLKSLDLSRNALICLQGMEHLKLLEKLNLYYNGIETMDELKRLRFNTSLKELDLRLNPVTRTEPDYRLYLIHMLPNLQKLDDRGVRDRERNAALVHFSSSQAVEISAQPSNEEPPPKQPHPRAEMVRGMGKGMTALDDDDVAVLDLIARTGGDLSRPRNITGSAAREPTAEDYSLEVLKSLDGGPAPDNREEVPAPKPHPGSREEAYRMRYPNIPSLTVTGTEERQQRKDENLQYQDEVDAYSKFKSHGYFTANPNQEQTNAGNGNTSQSQILTERDPYPGPPRVPTERRRSFGEEESVQGHQRSNSQPPARKEFHDSMEDLGMRRADRSADDLRSQRSNEPHVSNGIMKGENSRSKELLSRLLDIVDRYWNGSKSLHKNIKFRGLAYELIDNFARNYGEDLSKVEGDLAHLREENFKLRKREEITRNTLADSTVNESQLKTSLHQAYKDNEALKDELQNTVRENRKLQMKVQEQQNGHLSAAATSLSSVNQSHLEEIKRQNDILRNEVEMLQIRLKQYSQMQELASMLQESHKSLVQTNDHLLKDLGETKRRHQGEVEQLNWTYNQLKKNSTSGYAPSNKARDHGTASATMYDS</sequence>
<comment type="subcellular location">
    <subcellularLocation>
        <location evidence="1">Cytoplasm</location>
        <location evidence="1">Cytoskeleton</location>
        <location evidence="1">Microtubule organizing center</location>
        <location evidence="1">Centrosome</location>
    </subcellularLocation>
</comment>